<protein>
    <submittedName>
        <fullName evidence="4">Penicillin-binding protein</fullName>
    </submittedName>
</protein>
<evidence type="ECO:0000259" key="2">
    <source>
        <dbReference type="PROSITE" id="PS51178"/>
    </source>
</evidence>
<accession>D1NUC2</accession>
<evidence type="ECO:0000313" key="6">
    <source>
        <dbReference type="Proteomes" id="UP000029074"/>
    </source>
</evidence>
<dbReference type="CDD" id="cd06577">
    <property type="entry name" value="PASTA_pknB"/>
    <property type="match status" value="1"/>
</dbReference>
<comment type="caution">
    <text evidence="3">The sequence shown here is derived from an EMBL/GenBank/DDBJ whole genome shotgun (WGS) entry which is preliminary data.</text>
</comment>
<keyword evidence="6" id="KW-1185">Reference proteome</keyword>
<organism evidence="3 5">
    <name type="scientific">Bifidobacterium gallicum DSM 20093 = LMG 11596</name>
    <dbReference type="NCBI Taxonomy" id="561180"/>
    <lineage>
        <taxon>Bacteria</taxon>
        <taxon>Bacillati</taxon>
        <taxon>Actinomycetota</taxon>
        <taxon>Actinomycetes</taxon>
        <taxon>Bifidobacteriales</taxon>
        <taxon>Bifidobacteriaceae</taxon>
        <taxon>Bifidobacterium</taxon>
    </lineage>
</organism>
<dbReference type="PROSITE" id="PS51178">
    <property type="entry name" value="PASTA"/>
    <property type="match status" value="1"/>
</dbReference>
<reference evidence="4 6" key="2">
    <citation type="submission" date="2014-03" db="EMBL/GenBank/DDBJ databases">
        <title>Genomics of Bifidobacteria.</title>
        <authorList>
            <person name="Ventura M."/>
            <person name="Milani C."/>
            <person name="Lugli G.A."/>
        </authorList>
    </citation>
    <scope>NUCLEOTIDE SEQUENCE [LARGE SCALE GENOMIC DNA]</scope>
    <source>
        <strain evidence="4 6">LMG 11596</strain>
    </source>
</reference>
<name>D1NUC2_9BIFI</name>
<gene>
    <name evidence="4" type="ORF">BGLCM_1324</name>
    <name evidence="3" type="ORF">BIFGAL_03443</name>
</gene>
<dbReference type="Proteomes" id="UP000003656">
    <property type="component" value="Unassembled WGS sequence"/>
</dbReference>
<feature type="compositionally biased region" description="Polar residues" evidence="1">
    <location>
        <begin position="545"/>
        <end position="563"/>
    </location>
</feature>
<feature type="domain" description="PASTA" evidence="2">
    <location>
        <begin position="176"/>
        <end position="235"/>
    </location>
</feature>
<dbReference type="STRING" id="561180.BIFGAL_03443"/>
<reference evidence="3 5" key="1">
    <citation type="submission" date="2009-11" db="EMBL/GenBank/DDBJ databases">
        <authorList>
            <person name="Weinstock G."/>
            <person name="Sodergren E."/>
            <person name="Clifton S."/>
            <person name="Fulton L."/>
            <person name="Fulton B."/>
            <person name="Courtney L."/>
            <person name="Fronick C."/>
            <person name="Harrison M."/>
            <person name="Strong C."/>
            <person name="Farmer C."/>
            <person name="Delahaunty K."/>
            <person name="Markovic C."/>
            <person name="Hall O."/>
            <person name="Minx P."/>
            <person name="Tomlinson C."/>
            <person name="Mitreva M."/>
            <person name="Nelson J."/>
            <person name="Hou S."/>
            <person name="Wollam A."/>
            <person name="Pepin K.H."/>
            <person name="Johnson M."/>
            <person name="Bhonagiri V."/>
            <person name="Nash W.E."/>
            <person name="Warren W."/>
            <person name="Chinwalla A."/>
            <person name="Mardis E.R."/>
            <person name="Wilson R.K."/>
        </authorList>
    </citation>
    <scope>NUCLEOTIDE SEQUENCE [LARGE SCALE GENOMIC DNA]</scope>
    <source>
        <strain evidence="3 5">DSM 20093</strain>
    </source>
</reference>
<evidence type="ECO:0000313" key="3">
    <source>
        <dbReference type="EMBL" id="EFA23326.1"/>
    </source>
</evidence>
<proteinExistence type="predicted"/>
<evidence type="ECO:0000313" key="4">
    <source>
        <dbReference type="EMBL" id="KFI57908.1"/>
    </source>
</evidence>
<evidence type="ECO:0000313" key="5">
    <source>
        <dbReference type="Proteomes" id="UP000003656"/>
    </source>
</evidence>
<feature type="region of interest" description="Disordered" evidence="1">
    <location>
        <begin position="518"/>
        <end position="570"/>
    </location>
</feature>
<dbReference type="Pfam" id="PF03793">
    <property type="entry name" value="PASTA"/>
    <property type="match status" value="1"/>
</dbReference>
<dbReference type="EMBL" id="ABXB03000002">
    <property type="protein sequence ID" value="EFA23326.1"/>
    <property type="molecule type" value="Genomic_DNA"/>
</dbReference>
<dbReference type="InterPro" id="IPR005543">
    <property type="entry name" value="PASTA_dom"/>
</dbReference>
<dbReference type="SMART" id="SM00740">
    <property type="entry name" value="PASTA"/>
    <property type="match status" value="2"/>
</dbReference>
<dbReference type="EMBL" id="JGYW01000008">
    <property type="protein sequence ID" value="KFI57908.1"/>
    <property type="molecule type" value="Genomic_DNA"/>
</dbReference>
<evidence type="ECO:0000256" key="1">
    <source>
        <dbReference type="SAM" id="MobiDB-lite"/>
    </source>
</evidence>
<feature type="compositionally biased region" description="Low complexity" evidence="1">
    <location>
        <begin position="520"/>
        <end position="536"/>
    </location>
</feature>
<dbReference type="AlphaFoldDB" id="D1NUC2"/>
<dbReference type="Proteomes" id="UP000029074">
    <property type="component" value="Unassembled WGS sequence"/>
</dbReference>
<dbReference type="eggNOG" id="COG2815">
    <property type="taxonomic scope" value="Bacteria"/>
</dbReference>
<sequence length="668" mass="71676">MAAAVAIVLLMAGGGVFFAYKSEKIGGRTVPVVAQMRGDGEAHLTADVVTKRLKDQGFTAVTKTQEFSKESQGDFLRYEGVEEGTRVDTSTPITVVESLGPGVPKGTVGKSEADAITAVKDMGVPLSRAEVVVSSKTDVKPGDVAMTAPADGTALAKDDADRGIVLGVAAKGNGVGVDLVGEDKDTVRKALEADGFTVTMKPRFSSQQYVGKMVTSEPQPGVVSNSNNVTVYYGVDASDTQELFTDTSVYEEYGGVMKFPDSMLAGKYCKADNSDCFTLEIVQPSSREYLQEYLTASNSTIPDDSRIATNLNMLEVAPGLQEQPAAPGKTSSSGNRLIDGSSGAFELYPYGSISSAYCNGQYRLMNGGMGATCTASGWKDPDGSSSSSSWGEDRVTYRMNSYYLYYPVGTDLDVVEQTGLFDDDALNQAKSEEPVDTTRPFIVMRDPNLYDASEIKYKDAPASEYTDHADPFAPTLLNKNGKLAKGKTAFKPAPSNSSVYYLDESSLAVDWTANAKPIDSENTSVSNDSNDSSNSSDSEDKDTGNKGTSDSSRQSSAVHPTRSSTHKTIRPWKEVRQELIDGNFTQAEGKYYQKSGACVTVDAKGAVTTSQGRTVQMHYTTNNEDADMPYYNLLQDESTVCNKEAALANGLTLKDIEGYRLRRKIPAS</sequence>